<feature type="signal peptide" evidence="1">
    <location>
        <begin position="1"/>
        <end position="37"/>
    </location>
</feature>
<dbReference type="SMART" id="SM00458">
    <property type="entry name" value="RICIN"/>
    <property type="match status" value="1"/>
</dbReference>
<gene>
    <name evidence="3" type="ORF">R2D22_25060</name>
</gene>
<organism evidence="3 4">
    <name type="scientific">Streptomyces solicathayae</name>
    <dbReference type="NCBI Taxonomy" id="3081768"/>
    <lineage>
        <taxon>Bacteria</taxon>
        <taxon>Bacillati</taxon>
        <taxon>Actinomycetota</taxon>
        <taxon>Actinomycetes</taxon>
        <taxon>Kitasatosporales</taxon>
        <taxon>Streptomycetaceae</taxon>
        <taxon>Streptomyces</taxon>
    </lineage>
</organism>
<evidence type="ECO:0000256" key="1">
    <source>
        <dbReference type="SAM" id="SignalP"/>
    </source>
</evidence>
<feature type="chain" id="PRO_5046252177" evidence="1">
    <location>
        <begin position="38"/>
        <end position="174"/>
    </location>
</feature>
<dbReference type="EMBL" id="CP137573">
    <property type="protein sequence ID" value="WOX24473.1"/>
    <property type="molecule type" value="Genomic_DNA"/>
</dbReference>
<dbReference type="InterPro" id="IPR000772">
    <property type="entry name" value="Ricin_B_lectin"/>
</dbReference>
<dbReference type="CDD" id="cd00161">
    <property type="entry name" value="beta-trefoil_Ricin-like"/>
    <property type="match status" value="1"/>
</dbReference>
<accession>A0ABZ0LY78</accession>
<proteinExistence type="predicted"/>
<evidence type="ECO:0000313" key="4">
    <source>
        <dbReference type="Proteomes" id="UP001301731"/>
    </source>
</evidence>
<name>A0ABZ0LY78_9ACTN</name>
<reference evidence="3 4" key="1">
    <citation type="submission" date="2023-10" db="EMBL/GenBank/DDBJ databases">
        <title>The genome sequence of Streptomyces sp. HUAS YS2.</title>
        <authorList>
            <person name="Mo P."/>
        </authorList>
    </citation>
    <scope>NUCLEOTIDE SEQUENCE [LARGE SCALE GENOMIC DNA]</scope>
    <source>
        <strain evidence="3 4">HUAS YS2</strain>
    </source>
</reference>
<dbReference type="InterPro" id="IPR035992">
    <property type="entry name" value="Ricin_B-like_lectins"/>
</dbReference>
<dbReference type="Pfam" id="PF00652">
    <property type="entry name" value="Ricin_B_lectin"/>
    <property type="match status" value="1"/>
</dbReference>
<feature type="domain" description="Ricin B lectin" evidence="2">
    <location>
        <begin position="39"/>
        <end position="173"/>
    </location>
</feature>
<dbReference type="Gene3D" id="2.80.10.50">
    <property type="match status" value="2"/>
</dbReference>
<dbReference type="SUPFAM" id="SSF50370">
    <property type="entry name" value="Ricin B-like lectins"/>
    <property type="match status" value="1"/>
</dbReference>
<protein>
    <submittedName>
        <fullName evidence="3">RICIN domain-containing protein</fullName>
    </submittedName>
</protein>
<dbReference type="PROSITE" id="PS50231">
    <property type="entry name" value="RICIN_B_LECTIN"/>
    <property type="match status" value="1"/>
</dbReference>
<dbReference type="Proteomes" id="UP001301731">
    <property type="component" value="Chromosome"/>
</dbReference>
<dbReference type="RefSeq" id="WP_318106920.1">
    <property type="nucleotide sequence ID" value="NZ_CP137573.1"/>
</dbReference>
<keyword evidence="4" id="KW-1185">Reference proteome</keyword>
<sequence>MFARIKSSKTARRAMTLAAASLAMVGGSLVTAPTASAASFSGRFINVATDLCMDGSGNAGPGAAVIQWGCNGGANQRWYASTDSRGRQTIRNAASGLCLDRHDDTRMGATLILWYCNDKWNQVFSFDPSWGPDDIRNDPSGHVIDVPGGTGVWGTQLIMWENNGGSNQWWRLAQ</sequence>
<evidence type="ECO:0000259" key="2">
    <source>
        <dbReference type="SMART" id="SM00458"/>
    </source>
</evidence>
<keyword evidence="1" id="KW-0732">Signal</keyword>
<evidence type="ECO:0000313" key="3">
    <source>
        <dbReference type="EMBL" id="WOX24473.1"/>
    </source>
</evidence>